<reference evidence="7" key="1">
    <citation type="submission" date="2025-08" db="UniProtKB">
        <authorList>
            <consortium name="RefSeq"/>
        </authorList>
    </citation>
    <scope>IDENTIFICATION</scope>
    <source>
        <strain evidence="7">15085-1641.00</strain>
        <tissue evidence="7">Whole body</tissue>
    </source>
</reference>
<dbReference type="FunFam" id="3.30.450.200:FF:000003">
    <property type="entry name" value="DENN domain containing 1A"/>
    <property type="match status" value="1"/>
</dbReference>
<dbReference type="GO" id="GO:0032456">
    <property type="term" value="P:endocytic recycling"/>
    <property type="evidence" value="ECO:0007669"/>
    <property type="project" value="TreeGrafter"/>
</dbReference>
<name>A0A6J1L9L5_DROHY</name>
<feature type="region of interest" description="Disordered" evidence="4">
    <location>
        <begin position="840"/>
        <end position="859"/>
    </location>
</feature>
<dbReference type="InterPro" id="IPR037516">
    <property type="entry name" value="Tripartite_DENN"/>
</dbReference>
<organism evidence="6 7">
    <name type="scientific">Drosophila hydei</name>
    <name type="common">Fruit fly</name>
    <dbReference type="NCBI Taxonomy" id="7224"/>
    <lineage>
        <taxon>Eukaryota</taxon>
        <taxon>Metazoa</taxon>
        <taxon>Ecdysozoa</taxon>
        <taxon>Arthropoda</taxon>
        <taxon>Hexapoda</taxon>
        <taxon>Insecta</taxon>
        <taxon>Pterygota</taxon>
        <taxon>Neoptera</taxon>
        <taxon>Endopterygota</taxon>
        <taxon>Diptera</taxon>
        <taxon>Brachycera</taxon>
        <taxon>Muscomorpha</taxon>
        <taxon>Ephydroidea</taxon>
        <taxon>Drosophilidae</taxon>
        <taxon>Drosophila</taxon>
    </lineage>
</organism>
<evidence type="ECO:0000256" key="4">
    <source>
        <dbReference type="SAM" id="MobiDB-lite"/>
    </source>
</evidence>
<evidence type="ECO:0000256" key="2">
    <source>
        <dbReference type="ARBA" id="ARBA00022658"/>
    </source>
</evidence>
<dbReference type="PANTHER" id="PTHR13196:SF14">
    <property type="entry name" value="UDENN DOMAIN-CONTAINING PROTEIN"/>
    <property type="match status" value="1"/>
</dbReference>
<dbReference type="InterPro" id="IPR040032">
    <property type="entry name" value="DENND1A/B/C"/>
</dbReference>
<dbReference type="SMART" id="SM00801">
    <property type="entry name" value="dDENN"/>
    <property type="match status" value="1"/>
</dbReference>
<dbReference type="GO" id="GO:0006897">
    <property type="term" value="P:endocytosis"/>
    <property type="evidence" value="ECO:0007669"/>
    <property type="project" value="TreeGrafter"/>
</dbReference>
<dbReference type="InterPro" id="IPR043153">
    <property type="entry name" value="DENN_C"/>
</dbReference>
<dbReference type="InterPro" id="IPR005112">
    <property type="entry name" value="dDENN_dom"/>
</dbReference>
<evidence type="ECO:0000259" key="5">
    <source>
        <dbReference type="PROSITE" id="PS50211"/>
    </source>
</evidence>
<feature type="region of interest" description="Disordered" evidence="4">
    <location>
        <begin position="898"/>
        <end position="918"/>
    </location>
</feature>
<comment type="subcellular location">
    <subcellularLocation>
        <location evidence="1">Cytoplasmic vesicle</location>
        <location evidence="1">Clathrin-coated vesicle</location>
    </subcellularLocation>
</comment>
<feature type="compositionally biased region" description="Polar residues" evidence="4">
    <location>
        <begin position="844"/>
        <end position="855"/>
    </location>
</feature>
<feature type="compositionally biased region" description="Low complexity" evidence="4">
    <location>
        <begin position="936"/>
        <end position="951"/>
    </location>
</feature>
<feature type="region of interest" description="Disordered" evidence="4">
    <location>
        <begin position="732"/>
        <end position="751"/>
    </location>
</feature>
<feature type="compositionally biased region" description="Low complexity" evidence="4">
    <location>
        <begin position="452"/>
        <end position="465"/>
    </location>
</feature>
<dbReference type="Gene3D" id="3.30.450.200">
    <property type="match status" value="1"/>
</dbReference>
<feature type="region of interest" description="Disordered" evidence="4">
    <location>
        <begin position="446"/>
        <end position="499"/>
    </location>
</feature>
<accession>A0A6J1L9L5</accession>
<dbReference type="GO" id="GO:0005085">
    <property type="term" value="F:guanyl-nucleotide exchange factor activity"/>
    <property type="evidence" value="ECO:0007669"/>
    <property type="project" value="UniProtKB-KW"/>
</dbReference>
<dbReference type="Gene3D" id="6.10.140.1000">
    <property type="match status" value="1"/>
</dbReference>
<feature type="compositionally biased region" description="Low complexity" evidence="4">
    <location>
        <begin position="644"/>
        <end position="657"/>
    </location>
</feature>
<dbReference type="FunFam" id="3.40.50.11500:FF:000001">
    <property type="entry name" value="Putative DENN domain-containing protein 1A"/>
    <property type="match status" value="1"/>
</dbReference>
<dbReference type="PROSITE" id="PS50211">
    <property type="entry name" value="DENN"/>
    <property type="match status" value="1"/>
</dbReference>
<sequence>MGSRIKNDAKKLFEFWCEVKPTHGIDRGSVNRNGGGTATPAGIITESFPEGFRDKEVLNGIPSFAFPCDLVRDSVQSYSFVHTTGDSKWRFGFCRHDPKTETAMVLITYLPWHGPFLKLLTVLADLKRTDLNEFRTFLSEAYNRGIPDAGGSLTVYYNSGQSHFTFERPLPFQLPSIPENQNLSLYYNFVDSKDMISVFAAMLAERRIIFTSSHLDRLSSCIQAANAFLYPMVWQHIFIPVLPWEFKDYLGAPMPYLIGVPEPVLETVSADELGEVVILNCDTKMLETPFDDVRALPPEIVSQLKKHLSHTQDHIGDRISKIFLGALVQLIGGYRDAVEFHDTCKTFNRDKFIESRPAHLRPFLTKMMELQIFAQFIDDRLKMLNSGLGFSDEFERETVRYAEKMKKRGRNYVFLKHVKDKTNPAVKSAVKSVKESSRGVKTAYKKWRDNGNGHNHNPNHQFHFGLSSPQHSDRPDGSSNSLGGYGRKVTHRSAPSSPVCSKRLEREINLNGSAAREQQQQAMLQLPQQRRAPVPLVMSSSSSHIPANGYALGAPNNAHFDHIVGASPAVSSASSICSSEMNLSQELQNHPLFKTPAVDRSLKPNAEQQHSTRLRSGAPPARPPPPTLPASQPAAYYNHPYAPNTNTSNGSNSTRGNPYPINNLKPPRHTSTPTKVRPLASTDSSFDNPPDMQSPPIPPRRQCSANVVVAATAAAVSAGINRLERNCWQDEQNNSMRSSNNSSASSASASSSSSCASFVTAASRFSQLNISSPQSSDSAPIPTPRAKRESPRSSNSSNNAQPNPQDSMNDLISLDDSNNTSFDLEDFDPLNQNARPLPTLGKTFGSNHKSKSSTLPAGVNSSVINNVGGGNSVNNPLYPYFAPKHMATVAAVTNRVVNPLPPQNQRSSNNRAKPPDDDFELLRKYGLDQFSLNTSTETTATGATTKPALTAGAGGGKGMNNWTTFD</sequence>
<feature type="domain" description="UDENN" evidence="5">
    <location>
        <begin position="23"/>
        <end position="387"/>
    </location>
</feature>
<dbReference type="SMART" id="SM00799">
    <property type="entry name" value="DENN"/>
    <property type="match status" value="1"/>
</dbReference>
<feature type="compositionally biased region" description="Low complexity" evidence="4">
    <location>
        <begin position="733"/>
        <end position="751"/>
    </location>
</feature>
<evidence type="ECO:0000313" key="6">
    <source>
        <dbReference type="Proteomes" id="UP000504633"/>
    </source>
</evidence>
<dbReference type="KEGG" id="dhe:111593829"/>
<dbReference type="GO" id="GO:0030136">
    <property type="term" value="C:clathrin-coated vesicle"/>
    <property type="evidence" value="ECO:0007669"/>
    <property type="project" value="UniProtKB-SubCell"/>
</dbReference>
<keyword evidence="2" id="KW-0344">Guanine-nucleotide releasing factor</keyword>
<dbReference type="GO" id="GO:0005829">
    <property type="term" value="C:cytosol"/>
    <property type="evidence" value="ECO:0007669"/>
    <property type="project" value="TreeGrafter"/>
</dbReference>
<dbReference type="SMART" id="SM00800">
    <property type="entry name" value="uDENN"/>
    <property type="match status" value="1"/>
</dbReference>
<dbReference type="Pfam" id="PF03455">
    <property type="entry name" value="dDENN"/>
    <property type="match status" value="1"/>
</dbReference>
<dbReference type="Pfam" id="PF02141">
    <property type="entry name" value="DENN"/>
    <property type="match status" value="1"/>
</dbReference>
<dbReference type="GeneID" id="111593829"/>
<protein>
    <submittedName>
        <fullName evidence="7">DENN domain-containing protein 1A isoform X1</fullName>
    </submittedName>
</protein>
<feature type="region of interest" description="Disordered" evidence="4">
    <location>
        <begin position="769"/>
        <end position="826"/>
    </location>
</feature>
<dbReference type="Gene3D" id="3.40.50.11500">
    <property type="match status" value="1"/>
</dbReference>
<dbReference type="RefSeq" id="XP_023162631.2">
    <property type="nucleotide sequence ID" value="XM_023306863.2"/>
</dbReference>
<gene>
    <name evidence="7" type="primary">LOC111593829</name>
</gene>
<feature type="compositionally biased region" description="Polar residues" evidence="4">
    <location>
        <begin position="769"/>
        <end position="778"/>
    </location>
</feature>
<keyword evidence="6" id="KW-1185">Reference proteome</keyword>
<dbReference type="OrthoDB" id="206724at2759"/>
<evidence type="ECO:0000313" key="7">
    <source>
        <dbReference type="RefSeq" id="XP_023162631.2"/>
    </source>
</evidence>
<dbReference type="InterPro" id="IPR001194">
    <property type="entry name" value="cDENN_dom"/>
</dbReference>
<evidence type="ECO:0000256" key="3">
    <source>
        <dbReference type="ARBA" id="ARBA00023329"/>
    </source>
</evidence>
<dbReference type="AlphaFoldDB" id="A0A6J1L9L5"/>
<feature type="compositionally biased region" description="Low complexity" evidence="4">
    <location>
        <begin position="792"/>
        <end position="807"/>
    </location>
</feature>
<feature type="region of interest" description="Disordered" evidence="4">
    <location>
        <begin position="604"/>
        <end position="701"/>
    </location>
</feature>
<dbReference type="GO" id="GO:1901981">
    <property type="term" value="F:phosphatidylinositol phosphate binding"/>
    <property type="evidence" value="ECO:0007669"/>
    <property type="project" value="TreeGrafter"/>
</dbReference>
<evidence type="ECO:0000256" key="1">
    <source>
        <dbReference type="ARBA" id="ARBA00004132"/>
    </source>
</evidence>
<dbReference type="InterPro" id="IPR005113">
    <property type="entry name" value="uDENN_dom"/>
</dbReference>
<proteinExistence type="predicted"/>
<dbReference type="PANTHER" id="PTHR13196">
    <property type="entry name" value="DENN DOMAIN-CONTAINING"/>
    <property type="match status" value="1"/>
</dbReference>
<keyword evidence="3" id="KW-0968">Cytoplasmic vesicle</keyword>
<dbReference type="Pfam" id="PF03456">
    <property type="entry name" value="uDENN"/>
    <property type="match status" value="1"/>
</dbReference>
<feature type="region of interest" description="Disordered" evidence="4">
    <location>
        <begin position="936"/>
        <end position="966"/>
    </location>
</feature>
<dbReference type="Proteomes" id="UP000504633">
    <property type="component" value="Unplaced"/>
</dbReference>